<dbReference type="InterPro" id="IPR045032">
    <property type="entry name" value="PEL"/>
</dbReference>
<dbReference type="Gene3D" id="2.160.20.10">
    <property type="entry name" value="Single-stranded right-handed beta-helix, Pectin lyase-like"/>
    <property type="match status" value="2"/>
</dbReference>
<dbReference type="Pfam" id="PF00544">
    <property type="entry name" value="Pectate_lyase_4"/>
    <property type="match status" value="1"/>
</dbReference>
<evidence type="ECO:0000256" key="6">
    <source>
        <dbReference type="ARBA" id="ARBA00022837"/>
    </source>
</evidence>
<protein>
    <recommendedName>
        <fullName evidence="3 8">Pectate lyase</fullName>
        <ecNumber evidence="3 8">4.2.2.2</ecNumber>
    </recommendedName>
</protein>
<evidence type="ECO:0000256" key="2">
    <source>
        <dbReference type="ARBA" id="ARBA00005220"/>
    </source>
</evidence>
<evidence type="ECO:0000256" key="1">
    <source>
        <dbReference type="ARBA" id="ARBA00000695"/>
    </source>
</evidence>
<dbReference type="EC" id="4.2.2.2" evidence="3 8"/>
<keyword evidence="11" id="KW-1185">Reference proteome</keyword>
<dbReference type="Proteomes" id="UP001630127">
    <property type="component" value="Unassembled WGS sequence"/>
</dbReference>
<evidence type="ECO:0000256" key="4">
    <source>
        <dbReference type="ARBA" id="ARBA00022723"/>
    </source>
</evidence>
<dbReference type="EMBL" id="JBJUIK010000007">
    <property type="protein sequence ID" value="KAL3521937.1"/>
    <property type="molecule type" value="Genomic_DNA"/>
</dbReference>
<proteinExistence type="inferred from homology"/>
<dbReference type="SMART" id="SM00656">
    <property type="entry name" value="Amb_all"/>
    <property type="match status" value="1"/>
</dbReference>
<dbReference type="GO" id="GO:0046872">
    <property type="term" value="F:metal ion binding"/>
    <property type="evidence" value="ECO:0007669"/>
    <property type="project" value="UniProtKB-KW"/>
</dbReference>
<evidence type="ECO:0000256" key="8">
    <source>
        <dbReference type="RuleBase" id="RU361123"/>
    </source>
</evidence>
<dbReference type="InterPro" id="IPR002022">
    <property type="entry name" value="Pec_lyase"/>
</dbReference>
<dbReference type="PANTHER" id="PTHR31683">
    <property type="entry name" value="PECTATE LYASE 18-RELATED"/>
    <property type="match status" value="1"/>
</dbReference>
<evidence type="ECO:0000256" key="7">
    <source>
        <dbReference type="ARBA" id="ARBA00023239"/>
    </source>
</evidence>
<keyword evidence="5" id="KW-0732">Signal</keyword>
<name>A0ABD2ZR84_9GENT</name>
<feature type="domain" description="Pectate lyase" evidence="9">
    <location>
        <begin position="75"/>
        <end position="240"/>
    </location>
</feature>
<dbReference type="InterPro" id="IPR012334">
    <property type="entry name" value="Pectin_lyas_fold"/>
</dbReference>
<comment type="catalytic activity">
    <reaction evidence="1 8">
        <text>Eliminative cleavage of (1-&gt;4)-alpha-D-galacturonan to give oligosaccharides with 4-deoxy-alpha-D-galact-4-enuronosyl groups at their non-reducing ends.</text>
        <dbReference type="EC" id="4.2.2.2"/>
    </reaction>
</comment>
<gene>
    <name evidence="10" type="ORF">ACH5RR_014771</name>
</gene>
<dbReference type="PRINTS" id="PR00807">
    <property type="entry name" value="AMBALLERGEN"/>
</dbReference>
<dbReference type="AlphaFoldDB" id="A0ABD2ZR84"/>
<dbReference type="InterPro" id="IPR018082">
    <property type="entry name" value="AmbAllergen"/>
</dbReference>
<evidence type="ECO:0000256" key="3">
    <source>
        <dbReference type="ARBA" id="ARBA00012272"/>
    </source>
</evidence>
<dbReference type="GO" id="GO:0030570">
    <property type="term" value="F:pectate lyase activity"/>
    <property type="evidence" value="ECO:0007669"/>
    <property type="project" value="UniProtKB-EC"/>
</dbReference>
<keyword evidence="4 8" id="KW-0479">Metal-binding</keyword>
<keyword evidence="6 8" id="KW-0106">Calcium</keyword>
<dbReference type="PANTHER" id="PTHR31683:SF143">
    <property type="entry name" value="PECTATE LYASE"/>
    <property type="match status" value="1"/>
</dbReference>
<evidence type="ECO:0000313" key="11">
    <source>
        <dbReference type="Proteomes" id="UP001630127"/>
    </source>
</evidence>
<reference evidence="10 11" key="1">
    <citation type="submission" date="2024-11" db="EMBL/GenBank/DDBJ databases">
        <title>A near-complete genome assembly of Cinchona calisaya.</title>
        <authorList>
            <person name="Lian D.C."/>
            <person name="Zhao X.W."/>
            <person name="Wei L."/>
        </authorList>
    </citation>
    <scope>NUCLEOTIDE SEQUENCE [LARGE SCALE GENOMIC DNA]</scope>
    <source>
        <tissue evidence="10">Nenye</tissue>
    </source>
</reference>
<organism evidence="10 11">
    <name type="scientific">Cinchona calisaya</name>
    <dbReference type="NCBI Taxonomy" id="153742"/>
    <lineage>
        <taxon>Eukaryota</taxon>
        <taxon>Viridiplantae</taxon>
        <taxon>Streptophyta</taxon>
        <taxon>Embryophyta</taxon>
        <taxon>Tracheophyta</taxon>
        <taxon>Spermatophyta</taxon>
        <taxon>Magnoliopsida</taxon>
        <taxon>eudicotyledons</taxon>
        <taxon>Gunneridae</taxon>
        <taxon>Pentapetalae</taxon>
        <taxon>asterids</taxon>
        <taxon>lamiids</taxon>
        <taxon>Gentianales</taxon>
        <taxon>Rubiaceae</taxon>
        <taxon>Cinchonoideae</taxon>
        <taxon>Cinchoneae</taxon>
        <taxon>Cinchona</taxon>
    </lineage>
</organism>
<comment type="caution">
    <text evidence="10">The sequence shown here is derived from an EMBL/GenBank/DDBJ whole genome shotgun (WGS) entry which is preliminary data.</text>
</comment>
<comment type="cofactor">
    <cofactor evidence="8">
        <name>Ca(2+)</name>
        <dbReference type="ChEBI" id="CHEBI:29108"/>
    </cofactor>
    <text evidence="8">Binds 1 Ca(2+) ion. Required for its activity.</text>
</comment>
<dbReference type="InterPro" id="IPR011050">
    <property type="entry name" value="Pectin_lyase_fold/virulence"/>
</dbReference>
<evidence type="ECO:0000313" key="10">
    <source>
        <dbReference type="EMBL" id="KAL3521937.1"/>
    </source>
</evidence>
<sequence>MNIIDACWRKDPSWSSNRKALANCAKGYGADAQGGKNGEIYVVNDPSDDPINPQKGTLRYGVIQTKPLWIIFEHDMTIKLDGELLVNNYKTIDGRGAKIEIANGVGIRIENANHVIVHGIKFHRCVRAKPGLARIDPKNVVNRTNSGSDGDAIRVTSSTNVWIDHCHLSNSVDGLLDISHGNAARTFRQAPRGRKDYRVRFGYAHIANNKYDPWLMYAIGGSSNPTVMSEGNHFTASNDPDAKEVTKRITDDPNWKNWKWNSKNDLFLNGAFFVSSGGNWTPTYSKVQAFGVSPAEMVPPLTNDAGPLNCIPNQPC</sequence>
<keyword evidence="7 8" id="KW-0456">Lyase</keyword>
<evidence type="ECO:0000259" key="9">
    <source>
        <dbReference type="SMART" id="SM00656"/>
    </source>
</evidence>
<dbReference type="SUPFAM" id="SSF51126">
    <property type="entry name" value="Pectin lyase-like"/>
    <property type="match status" value="1"/>
</dbReference>
<accession>A0ABD2ZR84</accession>
<evidence type="ECO:0000256" key="5">
    <source>
        <dbReference type="ARBA" id="ARBA00022729"/>
    </source>
</evidence>
<comment type="similarity">
    <text evidence="8">Belongs to the polysaccharide lyase 1 family.</text>
</comment>
<comment type="pathway">
    <text evidence="2 8">Glycan metabolism; pectin degradation; 2-dehydro-3-deoxy-D-gluconate from pectin: step 2/5.</text>
</comment>